<sequence>MVTNAIIMATPSSNIEFVKNITLTFANIVMFILIWDAYFDDKLSRKSPWGIIKDLLTVTAVSTITTFITYQILIKKITPLIITWGDLGWIVGGGVSGIATTILGVIWALYCDDLYRNSTA</sequence>
<dbReference type="AlphaFoldDB" id="B0C9Q6"/>
<dbReference type="HOGENOM" id="CLU_130348_0_0_3"/>
<keyword evidence="1" id="KW-1133">Transmembrane helix</keyword>
<gene>
    <name evidence="2" type="ordered locus">AM1_5242</name>
</gene>
<keyword evidence="1" id="KW-0812">Transmembrane</keyword>
<dbReference type="eggNOG" id="ENOG50314XI">
    <property type="taxonomic scope" value="Bacteria"/>
</dbReference>
<organism evidence="2 3">
    <name type="scientific">Acaryochloris marina (strain MBIC 11017)</name>
    <dbReference type="NCBI Taxonomy" id="329726"/>
    <lineage>
        <taxon>Bacteria</taxon>
        <taxon>Bacillati</taxon>
        <taxon>Cyanobacteriota</taxon>
        <taxon>Cyanophyceae</taxon>
        <taxon>Acaryochloridales</taxon>
        <taxon>Acaryochloridaceae</taxon>
        <taxon>Acaryochloris</taxon>
    </lineage>
</organism>
<accession>B0C9Q6</accession>
<dbReference type="OrthoDB" id="582270at2"/>
<dbReference type="STRING" id="329726.AM1_5242"/>
<dbReference type="Proteomes" id="UP000000268">
    <property type="component" value="Chromosome"/>
</dbReference>
<feature type="transmembrane region" description="Helical" evidence="1">
    <location>
        <begin position="89"/>
        <end position="110"/>
    </location>
</feature>
<evidence type="ECO:0000313" key="3">
    <source>
        <dbReference type="Proteomes" id="UP000000268"/>
    </source>
</evidence>
<keyword evidence="3" id="KW-1185">Reference proteome</keyword>
<name>B0C9Q6_ACAM1</name>
<feature type="transmembrane region" description="Helical" evidence="1">
    <location>
        <begin position="51"/>
        <end position="74"/>
    </location>
</feature>
<dbReference type="EMBL" id="CP000828">
    <property type="protein sequence ID" value="ABW30204.1"/>
    <property type="molecule type" value="Genomic_DNA"/>
</dbReference>
<dbReference type="KEGG" id="amr:AM1_5242"/>
<proteinExistence type="predicted"/>
<reference evidence="2 3" key="1">
    <citation type="journal article" date="2008" name="Proc. Natl. Acad. Sci. U.S.A.">
        <title>Niche adaptation and genome expansion in the chlorophyll d-producing cyanobacterium Acaryochloris marina.</title>
        <authorList>
            <person name="Swingley W.D."/>
            <person name="Chen M."/>
            <person name="Cheung P.C."/>
            <person name="Conrad A.L."/>
            <person name="Dejesa L.C."/>
            <person name="Hao J."/>
            <person name="Honchak B.M."/>
            <person name="Karbach L.E."/>
            <person name="Kurdoglu A."/>
            <person name="Lahiri S."/>
            <person name="Mastrian S.D."/>
            <person name="Miyashita H."/>
            <person name="Page L."/>
            <person name="Ramakrishna P."/>
            <person name="Satoh S."/>
            <person name="Sattley W.M."/>
            <person name="Shimada Y."/>
            <person name="Taylor H.L."/>
            <person name="Tomo T."/>
            <person name="Tsuchiya T."/>
            <person name="Wang Z.T."/>
            <person name="Raymond J."/>
            <person name="Mimuro M."/>
            <person name="Blankenship R.E."/>
            <person name="Touchman J.W."/>
        </authorList>
    </citation>
    <scope>NUCLEOTIDE SEQUENCE [LARGE SCALE GENOMIC DNA]</scope>
    <source>
        <strain evidence="3">MBIC 11017</strain>
    </source>
</reference>
<evidence type="ECO:0000256" key="1">
    <source>
        <dbReference type="SAM" id="Phobius"/>
    </source>
</evidence>
<keyword evidence="1" id="KW-0472">Membrane</keyword>
<protein>
    <submittedName>
        <fullName evidence="2">Uncharacterized protein</fullName>
    </submittedName>
</protein>
<feature type="transmembrane region" description="Helical" evidence="1">
    <location>
        <begin position="20"/>
        <end position="39"/>
    </location>
</feature>
<evidence type="ECO:0000313" key="2">
    <source>
        <dbReference type="EMBL" id="ABW30204.1"/>
    </source>
</evidence>